<sequence length="313" mass="34387">MSSAYYLAKPISTARKPTPPQKMAPVTLDDIPTLTKLYQDRTIVPDNDVSSSYTPSATLNDKISIIRRDITTLAIDAIVNAANTSLLGGGGVDGAIHRAAGPKLYDECETLDGCETGNAKMTRGYELPSKKVIHAVGPIYWKEGRSASAKLLSMCYRTSLQLAVDNECRSIAFSALSTGVYGYPSDEAAVVALQTVRQFLDEDGKAEKLDRVIFCNFLEKDENAYYREIQKYFPMVQSVEDTAGQDEPDAPVETSTEPSEILSQLPDAPTEDPKDITDIEEPSTKKQKTEDTDDDFVVVEKEDAKEDKPKPEL</sequence>
<dbReference type="PANTHER" id="PTHR11106:SF27">
    <property type="entry name" value="MACRO DOMAIN-CONTAINING PROTEIN"/>
    <property type="match status" value="1"/>
</dbReference>
<dbReference type="PANTHER" id="PTHR11106">
    <property type="entry name" value="GANGLIOSIDE INDUCED DIFFERENTIATION ASSOCIATED PROTEIN 2-RELATED"/>
    <property type="match status" value="1"/>
</dbReference>
<dbReference type="OrthoDB" id="6077599at2759"/>
<dbReference type="AlphaFoldDB" id="A0A7U2NPA1"/>
<organism evidence="3 4">
    <name type="scientific">Phaeosphaeria nodorum (strain SN15 / ATCC MYA-4574 / FGSC 10173)</name>
    <name type="common">Glume blotch fungus</name>
    <name type="synonym">Parastagonospora nodorum</name>
    <dbReference type="NCBI Taxonomy" id="321614"/>
    <lineage>
        <taxon>Eukaryota</taxon>
        <taxon>Fungi</taxon>
        <taxon>Dikarya</taxon>
        <taxon>Ascomycota</taxon>
        <taxon>Pezizomycotina</taxon>
        <taxon>Dothideomycetes</taxon>
        <taxon>Pleosporomycetidae</taxon>
        <taxon>Pleosporales</taxon>
        <taxon>Pleosporineae</taxon>
        <taxon>Phaeosphaeriaceae</taxon>
        <taxon>Parastagonospora</taxon>
    </lineage>
</organism>
<evidence type="ECO:0000259" key="2">
    <source>
        <dbReference type="PROSITE" id="PS51154"/>
    </source>
</evidence>
<dbReference type="PROSITE" id="PS51154">
    <property type="entry name" value="MACRO"/>
    <property type="match status" value="1"/>
</dbReference>
<dbReference type="Gene3D" id="3.40.220.10">
    <property type="entry name" value="Leucine Aminopeptidase, subunit E, domain 1"/>
    <property type="match status" value="1"/>
</dbReference>
<evidence type="ECO:0000256" key="1">
    <source>
        <dbReference type="SAM" id="MobiDB-lite"/>
    </source>
</evidence>
<dbReference type="InterPro" id="IPR043472">
    <property type="entry name" value="Macro_dom-like"/>
</dbReference>
<dbReference type="CDD" id="cd02908">
    <property type="entry name" value="Macro_OAADPr_deacetylase"/>
    <property type="match status" value="1"/>
</dbReference>
<proteinExistence type="predicted"/>
<gene>
    <name evidence="3" type="ORF">JI435_058180</name>
</gene>
<keyword evidence="4" id="KW-1185">Reference proteome</keyword>
<name>A0A7U2NPA1_PHANO</name>
<feature type="compositionally biased region" description="Basic and acidic residues" evidence="1">
    <location>
        <begin position="271"/>
        <end position="290"/>
    </location>
</feature>
<dbReference type="InterPro" id="IPR002589">
    <property type="entry name" value="Macro_dom"/>
</dbReference>
<feature type="compositionally biased region" description="Basic and acidic residues" evidence="1">
    <location>
        <begin position="298"/>
        <end position="313"/>
    </location>
</feature>
<evidence type="ECO:0000313" key="3">
    <source>
        <dbReference type="EMBL" id="QRD05536.1"/>
    </source>
</evidence>
<dbReference type="EMBL" id="CP069041">
    <property type="protein sequence ID" value="QRD05536.1"/>
    <property type="molecule type" value="Genomic_DNA"/>
</dbReference>
<dbReference type="NCBIfam" id="NF001664">
    <property type="entry name" value="PRK00431.1-6"/>
    <property type="match status" value="1"/>
</dbReference>
<feature type="region of interest" description="Disordered" evidence="1">
    <location>
        <begin position="241"/>
        <end position="313"/>
    </location>
</feature>
<reference evidence="4" key="1">
    <citation type="journal article" date="2021" name="BMC Genomics">
        <title>Chromosome-level genome assembly and manually-curated proteome of model necrotroph Parastagonospora nodorum Sn15 reveals a genome-wide trove of candidate effector homologs, and redundancy of virulence-related functions within an accessory chromosome.</title>
        <authorList>
            <person name="Bertazzoni S."/>
            <person name="Jones D.A.B."/>
            <person name="Phan H.T."/>
            <person name="Tan K.-C."/>
            <person name="Hane J.K."/>
        </authorList>
    </citation>
    <scope>NUCLEOTIDE SEQUENCE [LARGE SCALE GENOMIC DNA]</scope>
    <source>
        <strain evidence="4">SN15 / ATCC MYA-4574 / FGSC 10173)</strain>
    </source>
</reference>
<dbReference type="Proteomes" id="UP000663193">
    <property type="component" value="Chromosome 19"/>
</dbReference>
<feature type="compositionally biased region" description="Polar residues" evidence="1">
    <location>
        <begin position="253"/>
        <end position="262"/>
    </location>
</feature>
<dbReference type="SUPFAM" id="SSF52949">
    <property type="entry name" value="Macro domain-like"/>
    <property type="match status" value="1"/>
</dbReference>
<dbReference type="VEuPathDB" id="FungiDB:JI435_058180"/>
<accession>A0A7U2NPA1</accession>
<evidence type="ECO:0000313" key="4">
    <source>
        <dbReference type="Proteomes" id="UP000663193"/>
    </source>
</evidence>
<dbReference type="Pfam" id="PF01661">
    <property type="entry name" value="Macro"/>
    <property type="match status" value="1"/>
</dbReference>
<protein>
    <submittedName>
        <fullName evidence="3">ADP-ribose phosphatase</fullName>
    </submittedName>
</protein>
<feature type="domain" description="Macro" evidence="2">
    <location>
        <begin position="50"/>
        <end position="233"/>
    </location>
</feature>
<dbReference type="SMART" id="SM00506">
    <property type="entry name" value="A1pp"/>
    <property type="match status" value="1"/>
</dbReference>